<feature type="region of interest" description="Disordered" evidence="5">
    <location>
        <begin position="514"/>
        <end position="539"/>
    </location>
</feature>
<evidence type="ECO:0000256" key="5">
    <source>
        <dbReference type="SAM" id="MobiDB-lite"/>
    </source>
</evidence>
<feature type="compositionally biased region" description="Low complexity" evidence="5">
    <location>
        <begin position="519"/>
        <end position="539"/>
    </location>
</feature>
<name>A0A8C3XUS2_CHESE</name>
<feature type="compositionally biased region" description="Low complexity" evidence="5">
    <location>
        <begin position="570"/>
        <end position="579"/>
    </location>
</feature>
<keyword evidence="2" id="KW-0719">Serine esterase</keyword>
<evidence type="ECO:0000256" key="3">
    <source>
        <dbReference type="ARBA" id="ARBA00022801"/>
    </source>
</evidence>
<dbReference type="AlphaFoldDB" id="A0A8C3XUS2"/>
<evidence type="ECO:0000313" key="8">
    <source>
        <dbReference type="Proteomes" id="UP000694403"/>
    </source>
</evidence>
<dbReference type="InterPro" id="IPR050654">
    <property type="entry name" value="AChE-related_enzymes"/>
</dbReference>
<dbReference type="GO" id="GO:0006581">
    <property type="term" value="P:acetylcholine catabolic process"/>
    <property type="evidence" value="ECO:0007669"/>
    <property type="project" value="TreeGrafter"/>
</dbReference>
<organism evidence="7 8">
    <name type="scientific">Chelydra serpentina</name>
    <name type="common">Snapping turtle</name>
    <name type="synonym">Testudo serpentina</name>
    <dbReference type="NCBI Taxonomy" id="8475"/>
    <lineage>
        <taxon>Eukaryota</taxon>
        <taxon>Metazoa</taxon>
        <taxon>Chordata</taxon>
        <taxon>Craniata</taxon>
        <taxon>Vertebrata</taxon>
        <taxon>Euteleostomi</taxon>
        <taxon>Archelosauria</taxon>
        <taxon>Testudinata</taxon>
        <taxon>Testudines</taxon>
        <taxon>Cryptodira</taxon>
        <taxon>Durocryptodira</taxon>
        <taxon>Americhelydia</taxon>
        <taxon>Chelydroidea</taxon>
        <taxon>Chelydridae</taxon>
        <taxon>Chelydra</taxon>
    </lineage>
</organism>
<evidence type="ECO:0000259" key="6">
    <source>
        <dbReference type="Pfam" id="PF00135"/>
    </source>
</evidence>
<reference evidence="7" key="1">
    <citation type="submission" date="2025-08" db="UniProtKB">
        <authorList>
            <consortium name="Ensembl"/>
        </authorList>
    </citation>
    <scope>IDENTIFICATION</scope>
</reference>
<dbReference type="SUPFAM" id="SSF53474">
    <property type="entry name" value="alpha/beta-Hydrolases"/>
    <property type="match status" value="1"/>
</dbReference>
<evidence type="ECO:0000256" key="1">
    <source>
        <dbReference type="ARBA" id="ARBA00005964"/>
    </source>
</evidence>
<dbReference type="Gene3D" id="3.40.50.1820">
    <property type="entry name" value="alpha/beta hydrolase"/>
    <property type="match status" value="1"/>
</dbReference>
<feature type="compositionally biased region" description="Gly residues" evidence="5">
    <location>
        <begin position="580"/>
        <end position="592"/>
    </location>
</feature>
<keyword evidence="4" id="KW-1015">Disulfide bond</keyword>
<dbReference type="InterPro" id="IPR002018">
    <property type="entry name" value="CarbesteraseB"/>
</dbReference>
<accession>A0A8C3XUS2</accession>
<dbReference type="PANTHER" id="PTHR43918">
    <property type="entry name" value="ACETYLCHOLINESTERASE"/>
    <property type="match status" value="1"/>
</dbReference>
<feature type="domain" description="Carboxylesterase type B" evidence="6">
    <location>
        <begin position="41"/>
        <end position="487"/>
    </location>
</feature>
<dbReference type="PRINTS" id="PR00878">
    <property type="entry name" value="CHOLNESTRASE"/>
</dbReference>
<dbReference type="PANTHER" id="PTHR43918:SF4">
    <property type="entry name" value="CARBOXYLIC ESTER HYDROLASE"/>
    <property type="match status" value="1"/>
</dbReference>
<dbReference type="Ensembl" id="ENSCSRT00000025249.1">
    <property type="protein sequence ID" value="ENSCSRP00000024208.1"/>
    <property type="gene ID" value="ENSCSRG00000018161.1"/>
</dbReference>
<evidence type="ECO:0000256" key="4">
    <source>
        <dbReference type="ARBA" id="ARBA00023157"/>
    </source>
</evidence>
<feature type="region of interest" description="Disordered" evidence="5">
    <location>
        <begin position="563"/>
        <end position="592"/>
    </location>
</feature>
<reference evidence="7" key="2">
    <citation type="submission" date="2025-09" db="UniProtKB">
        <authorList>
            <consortium name="Ensembl"/>
        </authorList>
    </citation>
    <scope>IDENTIFICATION</scope>
</reference>
<dbReference type="GO" id="GO:0005886">
    <property type="term" value="C:plasma membrane"/>
    <property type="evidence" value="ECO:0007669"/>
    <property type="project" value="TreeGrafter"/>
</dbReference>
<proteinExistence type="inferred from homology"/>
<dbReference type="InterPro" id="IPR000997">
    <property type="entry name" value="Cholinesterase"/>
</dbReference>
<comment type="similarity">
    <text evidence="1">Belongs to the type-B carboxylesterase/lipase family.</text>
</comment>
<protein>
    <recommendedName>
        <fullName evidence="6">Carboxylesterase type B domain-containing protein</fullName>
    </recommendedName>
</protein>
<evidence type="ECO:0000256" key="2">
    <source>
        <dbReference type="ARBA" id="ARBA00022487"/>
    </source>
</evidence>
<dbReference type="GO" id="GO:0003990">
    <property type="term" value="F:acetylcholinesterase activity"/>
    <property type="evidence" value="ECO:0007669"/>
    <property type="project" value="TreeGrafter"/>
</dbReference>
<evidence type="ECO:0000313" key="7">
    <source>
        <dbReference type="Ensembl" id="ENSCSRP00000024208.1"/>
    </source>
</evidence>
<dbReference type="InterPro" id="IPR029058">
    <property type="entry name" value="AB_hydrolase_fold"/>
</dbReference>
<dbReference type="FunFam" id="3.40.50.1820:FF:000029">
    <property type="entry name" value="Acetylcholinesterase"/>
    <property type="match status" value="1"/>
</dbReference>
<keyword evidence="3" id="KW-0378">Hydrolase</keyword>
<dbReference type="Proteomes" id="UP000694403">
    <property type="component" value="Unplaced"/>
</dbReference>
<dbReference type="GO" id="GO:0019695">
    <property type="term" value="P:choline metabolic process"/>
    <property type="evidence" value="ECO:0007669"/>
    <property type="project" value="TreeGrafter"/>
</dbReference>
<dbReference type="GO" id="GO:0005615">
    <property type="term" value="C:extracellular space"/>
    <property type="evidence" value="ECO:0007669"/>
    <property type="project" value="TreeGrafter"/>
</dbReference>
<dbReference type="Pfam" id="PF00135">
    <property type="entry name" value="COesterase"/>
    <property type="match status" value="1"/>
</dbReference>
<sequence>PDRRCTAASPGFDIRSNHLIGPLLTEYPLELSLIKGHLQVSYGIVTAFLGIPYAEPPVGALRFQKPIPHQPWSHVLEASSFGNACHQPPLTGYPESDTWTPKMPQSEDCLSLNIWVPHPQPNGTAPILVWIHGGGFFSGAASLDIYDGRFLAATGKVIVASMNYRLGALGFLSLPPAAPGNVGLWDQRLALRWLWDNAAAFGGDPAHFILAGQGAGAASVGFHLLSPGSRPLFTSAVLMSGAPNAPWAWISLEEAKERGQKLGQQLGCSNDNSTALVGCLQGQEPGEFPKHEFSILNRKKQLGLPFVPTPDGDFLPDTPPRLLQAEHGQPMPIVAGFTANEGSYILLFAAPRFNLENASSIGWEEVLQMVRLIAPGAPEEAVQAVALRYSQDGEEQGEARYRWVMEQILGDYFIVCPVAEMARREAKAGSPVYTYHFAHRTSGLSTPEWMGVPQGSEVPYLFGTLASVGGGNHTEAEEALSRKVMHYANFSPRRNYIAVQQALQLRLSPTRGRCGARTASSMNAASGSGATAASGGQKSEPQPFCSRMYFLWGQNFFEWPGLQNSTRSKSSSLGQSGAHGAAGGTQTGVQNG</sequence>
<keyword evidence="8" id="KW-1185">Reference proteome</keyword>